<keyword evidence="1" id="KW-1133">Transmembrane helix</keyword>
<evidence type="ECO:0000313" key="2">
    <source>
        <dbReference type="EMBL" id="BCZ46797.1"/>
    </source>
</evidence>
<keyword evidence="1" id="KW-0812">Transmembrane</keyword>
<organism evidence="2 3">
    <name type="scientific">Clostridium gelidum</name>
    <dbReference type="NCBI Taxonomy" id="704125"/>
    <lineage>
        <taxon>Bacteria</taxon>
        <taxon>Bacillati</taxon>
        <taxon>Bacillota</taxon>
        <taxon>Clostridia</taxon>
        <taxon>Eubacteriales</taxon>
        <taxon>Clostridiaceae</taxon>
        <taxon>Clostridium</taxon>
    </lineage>
</organism>
<name>A0ABM7T742_9CLOT</name>
<evidence type="ECO:0000256" key="1">
    <source>
        <dbReference type="SAM" id="Phobius"/>
    </source>
</evidence>
<keyword evidence="3" id="KW-1185">Reference proteome</keyword>
<accession>A0ABM7T742</accession>
<evidence type="ECO:0000313" key="3">
    <source>
        <dbReference type="Proteomes" id="UP000824633"/>
    </source>
</evidence>
<keyword evidence="1" id="KW-0472">Membrane</keyword>
<reference evidence="3" key="1">
    <citation type="submission" date="2021-07" db="EMBL/GenBank/DDBJ databases">
        <title>Complete genome sequencing of a Clostridium isolate.</title>
        <authorList>
            <person name="Ueki A."/>
            <person name="Tonouchi A."/>
        </authorList>
    </citation>
    <scope>NUCLEOTIDE SEQUENCE [LARGE SCALE GENOMIC DNA]</scope>
    <source>
        <strain evidence="3">C5S11</strain>
    </source>
</reference>
<dbReference type="Proteomes" id="UP000824633">
    <property type="component" value="Chromosome"/>
</dbReference>
<proteinExistence type="predicted"/>
<sequence>MRIYRLVLESWIIGQSKIHIGGIFRVQVTVIVVTVTIVNGVNFILIKKEVIVVKVNENF</sequence>
<gene>
    <name evidence="2" type="ORF">psyc5s11_28640</name>
</gene>
<dbReference type="EMBL" id="AP024849">
    <property type="protein sequence ID" value="BCZ46797.1"/>
    <property type="molecule type" value="Genomic_DNA"/>
</dbReference>
<protein>
    <submittedName>
        <fullName evidence="2">Uncharacterized protein</fullName>
    </submittedName>
</protein>
<feature type="transmembrane region" description="Helical" evidence="1">
    <location>
        <begin position="20"/>
        <end position="45"/>
    </location>
</feature>